<gene>
    <name evidence="2" type="ORF">SNAT2548_LOCUS29736</name>
</gene>
<dbReference type="AlphaFoldDB" id="A0A812TGE9"/>
<protein>
    <submittedName>
        <fullName evidence="2">Uncharacterized protein</fullName>
    </submittedName>
</protein>
<name>A0A812TGE9_9DINO</name>
<comment type="caution">
    <text evidence="2">The sequence shown here is derived from an EMBL/GenBank/DDBJ whole genome shotgun (WGS) entry which is preliminary data.</text>
</comment>
<evidence type="ECO:0000313" key="2">
    <source>
        <dbReference type="EMBL" id="CAE7530822.1"/>
    </source>
</evidence>
<sequence>MTMMARADNYHWMTQNRHMSFSSRRTDQPCGATTSRSSTSVLWPVWGYSRFGDVLVSLAGTFLLCPVLQYVDDYGSMEEETGATSSFSGFEILNGVLGFHMKTSKRQPPQPEHRTPGVLISSDRDKSYTLNPKPHDAVVPLQY</sequence>
<organism evidence="2 3">
    <name type="scientific">Symbiodinium natans</name>
    <dbReference type="NCBI Taxonomy" id="878477"/>
    <lineage>
        <taxon>Eukaryota</taxon>
        <taxon>Sar</taxon>
        <taxon>Alveolata</taxon>
        <taxon>Dinophyceae</taxon>
        <taxon>Suessiales</taxon>
        <taxon>Symbiodiniaceae</taxon>
        <taxon>Symbiodinium</taxon>
    </lineage>
</organism>
<dbReference type="Proteomes" id="UP000604046">
    <property type="component" value="Unassembled WGS sequence"/>
</dbReference>
<dbReference type="OrthoDB" id="10268088at2759"/>
<dbReference type="EMBL" id="CAJNDS010002574">
    <property type="protein sequence ID" value="CAE7530822.1"/>
    <property type="molecule type" value="Genomic_DNA"/>
</dbReference>
<feature type="region of interest" description="Disordered" evidence="1">
    <location>
        <begin position="102"/>
        <end position="131"/>
    </location>
</feature>
<evidence type="ECO:0000256" key="1">
    <source>
        <dbReference type="SAM" id="MobiDB-lite"/>
    </source>
</evidence>
<proteinExistence type="predicted"/>
<accession>A0A812TGE9</accession>
<evidence type="ECO:0000313" key="3">
    <source>
        <dbReference type="Proteomes" id="UP000604046"/>
    </source>
</evidence>
<keyword evidence="3" id="KW-1185">Reference proteome</keyword>
<reference evidence="2" key="1">
    <citation type="submission" date="2021-02" db="EMBL/GenBank/DDBJ databases">
        <authorList>
            <person name="Dougan E. K."/>
            <person name="Rhodes N."/>
            <person name="Thang M."/>
            <person name="Chan C."/>
        </authorList>
    </citation>
    <scope>NUCLEOTIDE SEQUENCE</scope>
</reference>